<evidence type="ECO:0000256" key="4">
    <source>
        <dbReference type="ARBA" id="ARBA00022692"/>
    </source>
</evidence>
<evidence type="ECO:0000256" key="8">
    <source>
        <dbReference type="SAM" id="Phobius"/>
    </source>
</evidence>
<feature type="transmembrane region" description="Helical" evidence="8">
    <location>
        <begin position="59"/>
        <end position="78"/>
    </location>
</feature>
<sequence length="106" mass="11546">MAWIYLVIAGVFEVVWATLMKASDGFSKLGFSIATVVGMVASFYFLARALKTLPMNLAYPIWTGVGAVGSILVGVWLYKEKLSLATWFFVGLLIIGIIGIKVTSKH</sequence>
<dbReference type="PATRIC" id="fig|1140003.3.peg.210"/>
<protein>
    <submittedName>
        <fullName evidence="9">SMR family multidrug resistance protein</fullName>
    </submittedName>
</protein>
<dbReference type="InterPro" id="IPR000390">
    <property type="entry name" value="Small_drug/metabolite_transptr"/>
</dbReference>
<organism evidence="9 10">
    <name type="scientific">Enterococcus sulfureus ATCC 49903</name>
    <dbReference type="NCBI Taxonomy" id="1140003"/>
    <lineage>
        <taxon>Bacteria</taxon>
        <taxon>Bacillati</taxon>
        <taxon>Bacillota</taxon>
        <taxon>Bacilli</taxon>
        <taxon>Lactobacillales</taxon>
        <taxon>Enterococcaceae</taxon>
        <taxon>Enterococcus</taxon>
    </lineage>
</organism>
<comment type="similarity">
    <text evidence="7">Belongs to the drug/metabolite transporter (DMT) superfamily. Small multidrug resistance (SMR) (TC 2.A.7.1) family.</text>
</comment>
<evidence type="ECO:0000256" key="6">
    <source>
        <dbReference type="ARBA" id="ARBA00023136"/>
    </source>
</evidence>
<evidence type="ECO:0000256" key="5">
    <source>
        <dbReference type="ARBA" id="ARBA00022989"/>
    </source>
</evidence>
<feature type="transmembrane region" description="Helical" evidence="8">
    <location>
        <begin position="84"/>
        <end position="103"/>
    </location>
</feature>
<dbReference type="OrthoDB" id="21828at2"/>
<keyword evidence="3" id="KW-1003">Cell membrane</keyword>
<dbReference type="Proteomes" id="UP000015961">
    <property type="component" value="Unassembled WGS sequence"/>
</dbReference>
<accession>S0LET9</accession>
<comment type="subcellular location">
    <subcellularLocation>
        <location evidence="1 7">Cell membrane</location>
        <topology evidence="1 7">Multi-pass membrane protein</topology>
    </subcellularLocation>
</comment>
<keyword evidence="5 8" id="KW-1133">Transmembrane helix</keyword>
<evidence type="ECO:0000256" key="2">
    <source>
        <dbReference type="ARBA" id="ARBA00022448"/>
    </source>
</evidence>
<feature type="transmembrane region" description="Helical" evidence="8">
    <location>
        <begin position="27"/>
        <end position="47"/>
    </location>
</feature>
<dbReference type="GO" id="GO:0022857">
    <property type="term" value="F:transmembrane transporter activity"/>
    <property type="evidence" value="ECO:0007669"/>
    <property type="project" value="InterPro"/>
</dbReference>
<dbReference type="FunFam" id="1.10.3730.20:FF:000001">
    <property type="entry name" value="Quaternary ammonium compound resistance transporter SugE"/>
    <property type="match status" value="1"/>
</dbReference>
<keyword evidence="6 8" id="KW-0472">Membrane</keyword>
<dbReference type="STRING" id="1140003.OMY_00214"/>
<dbReference type="SUPFAM" id="SSF103481">
    <property type="entry name" value="Multidrug resistance efflux transporter EmrE"/>
    <property type="match status" value="1"/>
</dbReference>
<keyword evidence="4 7" id="KW-0812">Transmembrane</keyword>
<evidence type="ECO:0000256" key="7">
    <source>
        <dbReference type="RuleBase" id="RU003942"/>
    </source>
</evidence>
<dbReference type="PANTHER" id="PTHR30561">
    <property type="entry name" value="SMR FAMILY PROTON-DEPENDENT DRUG EFFLUX TRANSPORTER SUGE"/>
    <property type="match status" value="1"/>
</dbReference>
<dbReference type="eggNOG" id="COG2076">
    <property type="taxonomic scope" value="Bacteria"/>
</dbReference>
<dbReference type="EMBL" id="ASWO01000001">
    <property type="protein sequence ID" value="EOT87156.1"/>
    <property type="molecule type" value="Genomic_DNA"/>
</dbReference>
<dbReference type="Pfam" id="PF00893">
    <property type="entry name" value="Multi_Drug_Res"/>
    <property type="match status" value="1"/>
</dbReference>
<keyword evidence="2" id="KW-0813">Transport</keyword>
<evidence type="ECO:0000256" key="3">
    <source>
        <dbReference type="ARBA" id="ARBA00022475"/>
    </source>
</evidence>
<gene>
    <name evidence="9" type="ORF">I573_00212</name>
</gene>
<proteinExistence type="inferred from homology"/>
<comment type="caution">
    <text evidence="9">The sequence shown here is derived from an EMBL/GenBank/DDBJ whole genome shotgun (WGS) entry which is preliminary data.</text>
</comment>
<dbReference type="Gene3D" id="1.10.3730.20">
    <property type="match status" value="1"/>
</dbReference>
<evidence type="ECO:0000313" key="9">
    <source>
        <dbReference type="EMBL" id="EOT87156.1"/>
    </source>
</evidence>
<dbReference type="InterPro" id="IPR037185">
    <property type="entry name" value="EmrE-like"/>
</dbReference>
<dbReference type="PANTHER" id="PTHR30561:SF0">
    <property type="entry name" value="GUANIDINIUM EXPORTER"/>
    <property type="match status" value="1"/>
</dbReference>
<evidence type="ECO:0000313" key="10">
    <source>
        <dbReference type="Proteomes" id="UP000015961"/>
    </source>
</evidence>
<evidence type="ECO:0000256" key="1">
    <source>
        <dbReference type="ARBA" id="ARBA00004651"/>
    </source>
</evidence>
<dbReference type="InterPro" id="IPR045324">
    <property type="entry name" value="Small_multidrug_res"/>
</dbReference>
<name>S0LET9_9ENTE</name>
<dbReference type="GO" id="GO:0005886">
    <property type="term" value="C:plasma membrane"/>
    <property type="evidence" value="ECO:0007669"/>
    <property type="project" value="UniProtKB-SubCell"/>
</dbReference>
<dbReference type="AlphaFoldDB" id="S0LET9"/>
<keyword evidence="10" id="KW-1185">Reference proteome</keyword>
<dbReference type="RefSeq" id="WP_016184705.1">
    <property type="nucleotide sequence ID" value="NZ_ASWO01000001.1"/>
</dbReference>
<reference evidence="9 10" key="1">
    <citation type="submission" date="2013-03" db="EMBL/GenBank/DDBJ databases">
        <title>The Genome Sequence of Enterococcus sulfureus ATCC_49903 (PacBio/Illumina hybrid assembly).</title>
        <authorList>
            <consortium name="The Broad Institute Genomics Platform"/>
            <consortium name="The Broad Institute Genome Sequencing Center for Infectious Disease"/>
            <person name="Earl A."/>
            <person name="Russ C."/>
            <person name="Gilmore M."/>
            <person name="Surin D."/>
            <person name="Walker B."/>
            <person name="Young S."/>
            <person name="Zeng Q."/>
            <person name="Gargeya S."/>
            <person name="Fitzgerald M."/>
            <person name="Haas B."/>
            <person name="Abouelleil A."/>
            <person name="Allen A.W."/>
            <person name="Alvarado L."/>
            <person name="Arachchi H.M."/>
            <person name="Berlin A.M."/>
            <person name="Chapman S.B."/>
            <person name="Gainer-Dewar J."/>
            <person name="Goldberg J."/>
            <person name="Griggs A."/>
            <person name="Gujja S."/>
            <person name="Hansen M."/>
            <person name="Howarth C."/>
            <person name="Imamovic A."/>
            <person name="Ireland A."/>
            <person name="Larimer J."/>
            <person name="McCowan C."/>
            <person name="Murphy C."/>
            <person name="Pearson M."/>
            <person name="Poon T.W."/>
            <person name="Priest M."/>
            <person name="Roberts A."/>
            <person name="Saif S."/>
            <person name="Shea T."/>
            <person name="Sisk P."/>
            <person name="Sykes S."/>
            <person name="Wortman J."/>
            <person name="Nusbaum C."/>
            <person name="Birren B."/>
        </authorList>
    </citation>
    <scope>NUCLEOTIDE SEQUENCE [LARGE SCALE GENOMIC DNA]</scope>
    <source>
        <strain evidence="9 10">ATCC 49903</strain>
    </source>
</reference>